<dbReference type="PANTHER" id="PTHR11412:SF172">
    <property type="entry name" value="LD23292P"/>
    <property type="match status" value="1"/>
</dbReference>
<accession>A0A023G4P7</accession>
<name>A0A023G4P7_AMBTT</name>
<dbReference type="SMART" id="SM01361">
    <property type="entry name" value="A2M_recep"/>
    <property type="match status" value="1"/>
</dbReference>
<dbReference type="PANTHER" id="PTHR11412">
    <property type="entry name" value="MACROGLOBULIN / COMPLEMENT"/>
    <property type="match status" value="1"/>
</dbReference>
<reference evidence="2" key="1">
    <citation type="submission" date="2014-03" db="EMBL/GenBank/DDBJ databases">
        <title>The sialotranscriptome of Amblyomma triste, Amblyomma parvum and Amblyomma cajennense ticks, uncovered by 454-based RNA-seq.</title>
        <authorList>
            <person name="Garcia G.R."/>
            <person name="Gardinassi L.G."/>
            <person name="Ribeiro J.M."/>
            <person name="Anatriello E."/>
            <person name="Ferreira B.R."/>
            <person name="Moreira H.N."/>
            <person name="Mafra C."/>
            <person name="Olegario M.M."/>
            <person name="Szabo P.J."/>
            <person name="Miranda-Santos I.K."/>
            <person name="Maruyama S.R."/>
        </authorList>
    </citation>
    <scope>NUCLEOTIDE SEQUENCE</scope>
    <source>
        <strain evidence="2">Mato Grasso do Sul</strain>
        <tissue evidence="2">Salivary glands</tissue>
    </source>
</reference>
<evidence type="ECO:0000313" key="2">
    <source>
        <dbReference type="EMBL" id="JAC28789.1"/>
    </source>
</evidence>
<evidence type="ECO:0000259" key="1">
    <source>
        <dbReference type="SMART" id="SM01361"/>
    </source>
</evidence>
<dbReference type="InterPro" id="IPR009048">
    <property type="entry name" value="A-macroglobulin_rcpt-bd"/>
</dbReference>
<dbReference type="AlphaFoldDB" id="A0A023G4P7"/>
<sequence>MEYNVDTWKHLVTPPPVPAFALNIRQYSYGRNSSHVSFRSCQSWIRTDESPRSGMAVLEVNLPSGYYIQQQTLDAYVQSGAVRNLREARYEEKKAELYFDYLDTSPICVNFTAQRWHPVANMTRFISIRVYDYYAPERFNESMFEVYNLYALSICHVCGSYQCPYCPVFNTAPSFLHLNLQQAVLPLTVLLMLLWRHPFKG</sequence>
<dbReference type="InterPro" id="IPR050473">
    <property type="entry name" value="A2M/Complement_sys"/>
</dbReference>
<dbReference type="EMBL" id="GBBM01006629">
    <property type="protein sequence ID" value="JAC28789.1"/>
    <property type="molecule type" value="mRNA"/>
</dbReference>
<proteinExistence type="evidence at transcript level"/>
<dbReference type="Gene3D" id="2.60.40.690">
    <property type="entry name" value="Alpha-macroglobulin, receptor-binding domain"/>
    <property type="match status" value="1"/>
</dbReference>
<dbReference type="Pfam" id="PF07677">
    <property type="entry name" value="A2M_recep"/>
    <property type="match status" value="1"/>
</dbReference>
<dbReference type="InterPro" id="IPR036595">
    <property type="entry name" value="A-macroglobulin_rcpt-bd_sf"/>
</dbReference>
<dbReference type="SUPFAM" id="SSF49410">
    <property type="entry name" value="Alpha-macroglobulin receptor domain"/>
    <property type="match status" value="1"/>
</dbReference>
<organism evidence="2">
    <name type="scientific">Amblyomma triste</name>
    <name type="common">Neotropical tick</name>
    <dbReference type="NCBI Taxonomy" id="251400"/>
    <lineage>
        <taxon>Eukaryota</taxon>
        <taxon>Metazoa</taxon>
        <taxon>Ecdysozoa</taxon>
        <taxon>Arthropoda</taxon>
        <taxon>Chelicerata</taxon>
        <taxon>Arachnida</taxon>
        <taxon>Acari</taxon>
        <taxon>Parasitiformes</taxon>
        <taxon>Ixodida</taxon>
        <taxon>Ixodoidea</taxon>
        <taxon>Ixodidae</taxon>
        <taxon>Amblyomminae</taxon>
        <taxon>Amblyomma</taxon>
    </lineage>
</organism>
<feature type="domain" description="Alpha-macroglobulin receptor-binding" evidence="1">
    <location>
        <begin position="53"/>
        <end position="144"/>
    </location>
</feature>
<dbReference type="GO" id="GO:0005576">
    <property type="term" value="C:extracellular region"/>
    <property type="evidence" value="ECO:0007669"/>
    <property type="project" value="InterPro"/>
</dbReference>
<protein>
    <submittedName>
        <fullName evidence="2">Putative macroglobulin complement-related protein</fullName>
    </submittedName>
</protein>